<dbReference type="EMBL" id="JAVYJV010000001">
    <property type="protein sequence ID" value="KAK4380104.1"/>
    <property type="molecule type" value="Genomic_DNA"/>
</dbReference>
<accession>A0AAE1T1Y3</accession>
<dbReference type="AlphaFoldDB" id="A0AAE1T1Y3"/>
<sequence>MVQRLTQTDARVTSQRLGVAKAVRGSVFHRLGGKWSHAMCGAYATSQYLKQINMMGRGVLLKRQAIMSDLSIICELHRRLFDTNILYVAGVVLKR</sequence>
<keyword evidence="2" id="KW-1185">Reference proteome</keyword>
<evidence type="ECO:0000313" key="1">
    <source>
        <dbReference type="EMBL" id="KAK4380104.1"/>
    </source>
</evidence>
<gene>
    <name evidence="1" type="ORF">RND71_001966</name>
</gene>
<proteinExistence type="predicted"/>
<name>A0AAE1T1Y3_9SOLA</name>
<reference evidence="1" key="1">
    <citation type="submission" date="2023-12" db="EMBL/GenBank/DDBJ databases">
        <title>Genome assembly of Anisodus tanguticus.</title>
        <authorList>
            <person name="Wang Y.-J."/>
        </authorList>
    </citation>
    <scope>NUCLEOTIDE SEQUENCE</scope>
    <source>
        <strain evidence="1">KB-2021</strain>
        <tissue evidence="1">Leaf</tissue>
    </source>
</reference>
<comment type="caution">
    <text evidence="1">The sequence shown here is derived from an EMBL/GenBank/DDBJ whole genome shotgun (WGS) entry which is preliminary data.</text>
</comment>
<dbReference type="Proteomes" id="UP001291623">
    <property type="component" value="Unassembled WGS sequence"/>
</dbReference>
<protein>
    <submittedName>
        <fullName evidence="1">Uncharacterized protein</fullName>
    </submittedName>
</protein>
<evidence type="ECO:0000313" key="2">
    <source>
        <dbReference type="Proteomes" id="UP001291623"/>
    </source>
</evidence>
<organism evidence="1 2">
    <name type="scientific">Anisodus tanguticus</name>
    <dbReference type="NCBI Taxonomy" id="243964"/>
    <lineage>
        <taxon>Eukaryota</taxon>
        <taxon>Viridiplantae</taxon>
        <taxon>Streptophyta</taxon>
        <taxon>Embryophyta</taxon>
        <taxon>Tracheophyta</taxon>
        <taxon>Spermatophyta</taxon>
        <taxon>Magnoliopsida</taxon>
        <taxon>eudicotyledons</taxon>
        <taxon>Gunneridae</taxon>
        <taxon>Pentapetalae</taxon>
        <taxon>asterids</taxon>
        <taxon>lamiids</taxon>
        <taxon>Solanales</taxon>
        <taxon>Solanaceae</taxon>
        <taxon>Solanoideae</taxon>
        <taxon>Hyoscyameae</taxon>
        <taxon>Anisodus</taxon>
    </lineage>
</organism>